<dbReference type="GO" id="GO:0006508">
    <property type="term" value="P:proteolysis"/>
    <property type="evidence" value="ECO:0007669"/>
    <property type="project" value="InterPro"/>
</dbReference>
<organism evidence="4 5">
    <name type="scientific">Hypholoma sublateritium (strain FD-334 SS-4)</name>
    <dbReference type="NCBI Taxonomy" id="945553"/>
    <lineage>
        <taxon>Eukaryota</taxon>
        <taxon>Fungi</taxon>
        <taxon>Dikarya</taxon>
        <taxon>Basidiomycota</taxon>
        <taxon>Agaricomycotina</taxon>
        <taxon>Agaricomycetes</taxon>
        <taxon>Agaricomycetidae</taxon>
        <taxon>Agaricales</taxon>
        <taxon>Agaricineae</taxon>
        <taxon>Strophariaceae</taxon>
        <taxon>Hypholoma</taxon>
    </lineage>
</organism>
<dbReference type="InterPro" id="IPR002410">
    <property type="entry name" value="Peptidase_S33"/>
</dbReference>
<feature type="domain" description="AB hydrolase-1" evidence="3">
    <location>
        <begin position="36"/>
        <end position="293"/>
    </location>
</feature>
<evidence type="ECO:0000313" key="4">
    <source>
        <dbReference type="EMBL" id="KJA19589.1"/>
    </source>
</evidence>
<dbReference type="InterPro" id="IPR029058">
    <property type="entry name" value="AB_hydrolase_fold"/>
</dbReference>
<evidence type="ECO:0000256" key="2">
    <source>
        <dbReference type="ARBA" id="ARBA00022801"/>
    </source>
</evidence>
<dbReference type="Gene3D" id="3.40.50.1820">
    <property type="entry name" value="alpha/beta hydrolase"/>
    <property type="match status" value="1"/>
</dbReference>
<comment type="similarity">
    <text evidence="1">Belongs to the peptidase S33 family.</text>
</comment>
<sequence length="306" mass="33911">MSFESSGTVDFVVGTETYQTWYKIFGDLKSSEQRPVVVLHGGPGMTHHYMLPHKEIWAVARRPVILYDQLGNGASSHCAGVPREFWGLGLFMDELENLLGALGVSGDFDLLGHSWGGILAATYAATRAPRGLMRLIILNAPASVALSHRGTEQLLSAFPAELVRTIRKHEADETTDGAEYQACCMEFYKKHLCTLDPWPEDLLASFRAVATNPTVRRTLMGPSEFNVVGHLKSWSVVDDLHKIACPVLLISSPQDVAQECAVLPFFLKIAKVKWVELQDSAHFGMYEEPERYFKVILDFLSGASPT</sequence>
<dbReference type="InterPro" id="IPR000073">
    <property type="entry name" value="AB_hydrolase_1"/>
</dbReference>
<dbReference type="Proteomes" id="UP000054270">
    <property type="component" value="Unassembled WGS sequence"/>
</dbReference>
<dbReference type="InterPro" id="IPR005945">
    <property type="entry name" value="Pro_imino_pep"/>
</dbReference>
<dbReference type="EMBL" id="KN817576">
    <property type="protein sequence ID" value="KJA19589.1"/>
    <property type="molecule type" value="Genomic_DNA"/>
</dbReference>
<dbReference type="Pfam" id="PF12697">
    <property type="entry name" value="Abhydrolase_6"/>
    <property type="match status" value="1"/>
</dbReference>
<dbReference type="PRINTS" id="PR00793">
    <property type="entry name" value="PROAMNOPTASE"/>
</dbReference>
<proteinExistence type="inferred from homology"/>
<evidence type="ECO:0000259" key="3">
    <source>
        <dbReference type="Pfam" id="PF12697"/>
    </source>
</evidence>
<dbReference type="GO" id="GO:0008233">
    <property type="term" value="F:peptidase activity"/>
    <property type="evidence" value="ECO:0007669"/>
    <property type="project" value="InterPro"/>
</dbReference>
<evidence type="ECO:0000256" key="1">
    <source>
        <dbReference type="ARBA" id="ARBA00010088"/>
    </source>
</evidence>
<dbReference type="SUPFAM" id="SSF53474">
    <property type="entry name" value="alpha/beta-Hydrolases"/>
    <property type="match status" value="1"/>
</dbReference>
<reference evidence="5" key="1">
    <citation type="submission" date="2014-04" db="EMBL/GenBank/DDBJ databases">
        <title>Evolutionary Origins and Diversification of the Mycorrhizal Mutualists.</title>
        <authorList>
            <consortium name="DOE Joint Genome Institute"/>
            <consortium name="Mycorrhizal Genomics Consortium"/>
            <person name="Kohler A."/>
            <person name="Kuo A."/>
            <person name="Nagy L.G."/>
            <person name="Floudas D."/>
            <person name="Copeland A."/>
            <person name="Barry K.W."/>
            <person name="Cichocki N."/>
            <person name="Veneault-Fourrey C."/>
            <person name="LaButti K."/>
            <person name="Lindquist E.A."/>
            <person name="Lipzen A."/>
            <person name="Lundell T."/>
            <person name="Morin E."/>
            <person name="Murat C."/>
            <person name="Riley R."/>
            <person name="Ohm R."/>
            <person name="Sun H."/>
            <person name="Tunlid A."/>
            <person name="Henrissat B."/>
            <person name="Grigoriev I.V."/>
            <person name="Hibbett D.S."/>
            <person name="Martin F."/>
        </authorList>
    </citation>
    <scope>NUCLEOTIDE SEQUENCE [LARGE SCALE GENOMIC DNA]</scope>
    <source>
        <strain evidence="5">FD-334 SS-4</strain>
    </source>
</reference>
<name>A0A0D2NL42_HYPSF</name>
<gene>
    <name evidence="4" type="ORF">HYPSUDRAFT_204474</name>
</gene>
<protein>
    <recommendedName>
        <fullName evidence="3">AB hydrolase-1 domain-containing protein</fullName>
    </recommendedName>
</protein>
<dbReference type="AlphaFoldDB" id="A0A0D2NL42"/>
<accession>A0A0D2NL42</accession>
<dbReference type="NCBIfam" id="TIGR01250">
    <property type="entry name" value="pro_imino_pep_2"/>
    <property type="match status" value="1"/>
</dbReference>
<dbReference type="PANTHER" id="PTHR43194:SF2">
    <property type="entry name" value="PEROXISOMAL MEMBRANE PROTEIN LPX1"/>
    <property type="match status" value="1"/>
</dbReference>
<keyword evidence="5" id="KW-1185">Reference proteome</keyword>
<dbReference type="PIRSF" id="PIRSF005539">
    <property type="entry name" value="Pept_S33_TRI_F1"/>
    <property type="match status" value="1"/>
</dbReference>
<dbReference type="OMA" id="HICKVDP"/>
<dbReference type="OrthoDB" id="190201at2759"/>
<evidence type="ECO:0000313" key="5">
    <source>
        <dbReference type="Proteomes" id="UP000054270"/>
    </source>
</evidence>
<keyword evidence="2" id="KW-0378">Hydrolase</keyword>
<dbReference type="InterPro" id="IPR050228">
    <property type="entry name" value="Carboxylesterase_BioH"/>
</dbReference>
<dbReference type="PANTHER" id="PTHR43194">
    <property type="entry name" value="HYDROLASE ALPHA/BETA FOLD FAMILY"/>
    <property type="match status" value="1"/>
</dbReference>